<proteinExistence type="predicted"/>
<gene>
    <name evidence="1" type="ORF">MARGE09_P0106</name>
</gene>
<reference evidence="1 2" key="1">
    <citation type="journal article" date="2022" name="IScience">
        <title>An ultrasensitive nanofiber-based assay for enzymatic hydrolysis and deep-sea microbial degradation of cellulose.</title>
        <authorList>
            <person name="Tsudome M."/>
            <person name="Tachioka M."/>
            <person name="Miyazaki M."/>
            <person name="Uchimura K."/>
            <person name="Tsuda M."/>
            <person name="Takaki Y."/>
            <person name="Deguchi S."/>
        </authorList>
    </citation>
    <scope>NUCLEOTIDE SEQUENCE [LARGE SCALE GENOMIC DNA]</scope>
    <source>
        <strain evidence="1 2">GE09</strain>
    </source>
</reference>
<dbReference type="Proteomes" id="UP001320119">
    <property type="component" value="Chromosome"/>
</dbReference>
<protein>
    <recommendedName>
        <fullName evidence="3">Apea-like HEPN domain-containing protein</fullName>
    </recommendedName>
</protein>
<dbReference type="KEGG" id="marq:MARGE09_P0106"/>
<evidence type="ECO:0000313" key="2">
    <source>
        <dbReference type="Proteomes" id="UP001320119"/>
    </source>
</evidence>
<evidence type="ECO:0008006" key="3">
    <source>
        <dbReference type="Google" id="ProtNLM"/>
    </source>
</evidence>
<dbReference type="RefSeq" id="WP_236985400.1">
    <property type="nucleotide sequence ID" value="NZ_AP023086.1"/>
</dbReference>
<sequence length="291" mass="33606">MNLVCYLSNFLALGIETTDAKAGGWVRNKICLSVAGLAIEIHQEPDFINAKKSDLKGQFIESTKLVVKGIKEQDVEHVVDVVQKISVLLSFAICSEVRFYSWNIEGTNKSHVWNVRGAYHYFRPPFCCANSSHIKQLVEYSFDTYSEIYEKRALNVVVDLLNTPEVKNLQIELKLATLFVLLENLKSSYAKSKSYKYKSGYYWTSSNEKYYFKTLLQEMFESVSMEVSLTEIKNLRNEIVHSGLSHLSHDEQFSIYATCRDIVTEYFLRLIKYKGSFDTYESRCMRSKEIA</sequence>
<accession>A0AAN1WE47</accession>
<name>A0AAN1WE47_9GAMM</name>
<evidence type="ECO:0000313" key="1">
    <source>
        <dbReference type="EMBL" id="BCD95907.1"/>
    </source>
</evidence>
<dbReference type="EMBL" id="AP023086">
    <property type="protein sequence ID" value="BCD95907.1"/>
    <property type="molecule type" value="Genomic_DNA"/>
</dbReference>
<organism evidence="1 2">
    <name type="scientific">Marinagarivorans cellulosilyticus</name>
    <dbReference type="NCBI Taxonomy" id="2721545"/>
    <lineage>
        <taxon>Bacteria</taxon>
        <taxon>Pseudomonadati</taxon>
        <taxon>Pseudomonadota</taxon>
        <taxon>Gammaproteobacteria</taxon>
        <taxon>Cellvibrionales</taxon>
        <taxon>Cellvibrionaceae</taxon>
        <taxon>Marinagarivorans</taxon>
    </lineage>
</organism>
<dbReference type="AlphaFoldDB" id="A0AAN1WE47"/>
<keyword evidence="2" id="KW-1185">Reference proteome</keyword>